<dbReference type="RefSeq" id="YP_008433359.1">
    <property type="nucleotide sequence ID" value="NC_022096.1"/>
</dbReference>
<keyword evidence="2" id="KW-1185">Reference proteome</keyword>
<proteinExistence type="predicted"/>
<gene>
    <name evidence="1" type="ORF">PaBG_00028</name>
</gene>
<organism evidence="1 2">
    <name type="scientific">Pseudomonas phage PaBG</name>
    <dbReference type="NCBI Taxonomy" id="1335230"/>
    <lineage>
        <taxon>Viruses</taxon>
        <taxon>Duplodnaviria</taxon>
        <taxon>Heunggongvirae</taxon>
        <taxon>Uroviricota</taxon>
        <taxon>Caudoviricetes</taxon>
        <taxon>Baikalvirus</taxon>
        <taxon>Baikalvirus PaBG</taxon>
    </lineage>
</organism>
<dbReference type="Proteomes" id="UP000015545">
    <property type="component" value="Segment"/>
</dbReference>
<dbReference type="EMBL" id="KF147891">
    <property type="protein sequence ID" value="AGS81912.1"/>
    <property type="molecule type" value="Genomic_DNA"/>
</dbReference>
<evidence type="ECO:0000313" key="2">
    <source>
        <dbReference type="Proteomes" id="UP000015545"/>
    </source>
</evidence>
<protein>
    <submittedName>
        <fullName evidence="1">Uncharacterized protein</fullName>
    </submittedName>
</protein>
<evidence type="ECO:0000313" key="1">
    <source>
        <dbReference type="EMBL" id="AGS81912.1"/>
    </source>
</evidence>
<name>S5VV21_9CAUD</name>
<dbReference type="KEGG" id="vg:16574714"/>
<dbReference type="GeneID" id="16574714"/>
<sequence length="99" mass="11360">MEVKHRRRVVATMYRGLSKDLILTRRFAYFDTALPRMVQLAMNYANEGDFVEFHADELGFQLGIMRIKKGGKWDIEMSTLAKSSPSLMKLMTSPEAAPF</sequence>
<accession>S5VV21</accession>
<reference evidence="1 2" key="1">
    <citation type="journal article" date="2014" name="Genome Announc.">
        <title>Complete Genome Sequence of the Novel Giant Pseudomonas Phage PaBG.</title>
        <authorList>
            <person name="Sykilinda N.N."/>
            <person name="Bondar A.A."/>
            <person name="Gorshkova A.S."/>
            <person name="Kurochkina L.P."/>
            <person name="Kulikov E.E."/>
            <person name="Shneider M.M."/>
            <person name="Kadykov V.A."/>
            <person name="Solovjeva N.V."/>
            <person name="Kabilov M.R."/>
            <person name="Mesyanzhinov V.V."/>
            <person name="Vlassov V.V."/>
            <person name="Drukker V.V."/>
            <person name="Miroshnikov K.A."/>
        </authorList>
    </citation>
    <scope>NUCLEOTIDE SEQUENCE [LARGE SCALE GENOMIC DNA]</scope>
</reference>